<accession>A0A066RQT9</accession>
<evidence type="ECO:0008006" key="3">
    <source>
        <dbReference type="Google" id="ProtNLM"/>
    </source>
</evidence>
<organism evidence="1 2">
    <name type="scientific">Photobacterium galatheae</name>
    <dbReference type="NCBI Taxonomy" id="1654360"/>
    <lineage>
        <taxon>Bacteria</taxon>
        <taxon>Pseudomonadati</taxon>
        <taxon>Pseudomonadota</taxon>
        <taxon>Gammaproteobacteria</taxon>
        <taxon>Vibrionales</taxon>
        <taxon>Vibrionaceae</taxon>
        <taxon>Photobacterium</taxon>
    </lineage>
</organism>
<keyword evidence="2" id="KW-1185">Reference proteome</keyword>
<protein>
    <recommendedName>
        <fullName evidence="3">STAS/SEC14 domain-containing protein</fullName>
    </recommendedName>
</protein>
<reference evidence="1 2" key="1">
    <citation type="submission" date="2014-04" db="EMBL/GenBank/DDBJ databases">
        <title>Draft genome sequence of Photobacterium halotolerans S2753: a solonamide, ngercheumicin and holomycin producer.</title>
        <authorList>
            <person name="Machado H.R."/>
            <person name="Gram L."/>
        </authorList>
    </citation>
    <scope>NUCLEOTIDE SEQUENCE [LARGE SCALE GENOMIC DNA]</scope>
    <source>
        <strain evidence="1 2">S2753</strain>
    </source>
</reference>
<dbReference type="RefSeq" id="WP_036752118.1">
    <property type="nucleotide sequence ID" value="NZ_JAGSGC010000006.1"/>
</dbReference>
<dbReference type="Pfam" id="PF11964">
    <property type="entry name" value="SpoIIAA-like"/>
    <property type="match status" value="1"/>
</dbReference>
<dbReference type="Proteomes" id="UP000027192">
    <property type="component" value="Unassembled WGS sequence"/>
</dbReference>
<gene>
    <name evidence="1" type="ORF">EA58_10750</name>
</gene>
<name>A0A066RQT9_9GAMM</name>
<comment type="caution">
    <text evidence="1">The sequence shown here is derived from an EMBL/GenBank/DDBJ whole genome shotgun (WGS) entry which is preliminary data.</text>
</comment>
<dbReference type="STRING" id="1654360.EA58_10750"/>
<dbReference type="EMBL" id="JMIB01000021">
    <property type="protein sequence ID" value="KDM91496.1"/>
    <property type="molecule type" value="Genomic_DNA"/>
</dbReference>
<dbReference type="InterPro" id="IPR038396">
    <property type="entry name" value="SpoIIAA-like_sf"/>
</dbReference>
<dbReference type="AlphaFoldDB" id="A0A066RQT9"/>
<sequence length="124" mass="13919">MFSVEKVGDDRLDIAMSGKLDAQMMGLALDELLEKSAEIEHGKMLFDVVEYHLPSLGAIGVELSRIPAMMGFIRKFDRAAVLSDQDWVKKISELEGTLMPGLTIKAFSRDQREEAVTWLEYAPE</sequence>
<dbReference type="SUPFAM" id="SSF52091">
    <property type="entry name" value="SpoIIaa-like"/>
    <property type="match status" value="1"/>
</dbReference>
<dbReference type="Gene3D" id="3.40.50.10600">
    <property type="entry name" value="SpoIIaa-like domains"/>
    <property type="match status" value="1"/>
</dbReference>
<dbReference type="InterPro" id="IPR021866">
    <property type="entry name" value="SpoIIAA-like"/>
</dbReference>
<dbReference type="OrthoDB" id="7619266at2"/>
<proteinExistence type="predicted"/>
<dbReference type="InterPro" id="IPR036513">
    <property type="entry name" value="STAS_dom_sf"/>
</dbReference>
<evidence type="ECO:0000313" key="2">
    <source>
        <dbReference type="Proteomes" id="UP000027192"/>
    </source>
</evidence>
<evidence type="ECO:0000313" key="1">
    <source>
        <dbReference type="EMBL" id="KDM91496.1"/>
    </source>
</evidence>